<sequence length="94" mass="10191">MSKLFYLLTDLALDTNKQSIFINNPCSLMDEVGLSEAEQTAMMSKESTKIAALFADELVQLAITSGDPGPDPLPDPDPFPPSPPDDPKPDFNHS</sequence>
<protein>
    <submittedName>
        <fullName evidence="2">Uncharacterized protein</fullName>
    </submittedName>
</protein>
<evidence type="ECO:0000313" key="3">
    <source>
        <dbReference type="Proteomes" id="UP000662314"/>
    </source>
</evidence>
<comment type="caution">
    <text evidence="2">The sequence shown here is derived from an EMBL/GenBank/DDBJ whole genome shotgun (WGS) entry which is preliminary data.</text>
</comment>
<reference evidence="2 3" key="1">
    <citation type="journal article" date="2021" name="Int. J. Syst. Evol. Microbiol.">
        <title>Amazonocrinis nigriterrae gen. nov., sp. nov., Atlanticothrix silvestris gen. nov., sp. nov. and Dendronalium phyllosphericum gen. nov., sp. nov., nostocacean cyanobacteria from Brazilian environments.</title>
        <authorList>
            <person name="Alvarenga D.O."/>
            <person name="Andreote A.P.D."/>
            <person name="Branco L.H.Z."/>
            <person name="Delbaje E."/>
            <person name="Cruz R.B."/>
            <person name="Varani A.M."/>
            <person name="Fiore M.F."/>
        </authorList>
    </citation>
    <scope>NUCLEOTIDE SEQUENCE [LARGE SCALE GENOMIC DNA]</scope>
    <source>
        <strain evidence="2 3">CENA369</strain>
    </source>
</reference>
<organism evidence="2 3">
    <name type="scientific">Dendronalium phyllosphericum CENA369</name>
    <dbReference type="NCBI Taxonomy" id="1725256"/>
    <lineage>
        <taxon>Bacteria</taxon>
        <taxon>Bacillati</taxon>
        <taxon>Cyanobacteriota</taxon>
        <taxon>Cyanophyceae</taxon>
        <taxon>Nostocales</taxon>
        <taxon>Nostocaceae</taxon>
        <taxon>Dendronalium</taxon>
        <taxon>Dendronalium phyllosphericum</taxon>
    </lineage>
</organism>
<accession>A0A8J7IPP7</accession>
<feature type="compositionally biased region" description="Basic and acidic residues" evidence="1">
    <location>
        <begin position="85"/>
        <end position="94"/>
    </location>
</feature>
<evidence type="ECO:0000313" key="2">
    <source>
        <dbReference type="EMBL" id="MBH8578322.1"/>
    </source>
</evidence>
<dbReference type="RefSeq" id="WP_214436989.1">
    <property type="nucleotide sequence ID" value="NZ_CAWPUQ010000261.1"/>
</dbReference>
<name>A0A8J7IPP7_9NOST</name>
<feature type="region of interest" description="Disordered" evidence="1">
    <location>
        <begin position="63"/>
        <end position="94"/>
    </location>
</feature>
<proteinExistence type="predicted"/>
<keyword evidence="3" id="KW-1185">Reference proteome</keyword>
<feature type="compositionally biased region" description="Pro residues" evidence="1">
    <location>
        <begin position="69"/>
        <end position="84"/>
    </location>
</feature>
<dbReference type="EMBL" id="JAECZA010000321">
    <property type="protein sequence ID" value="MBH8578322.1"/>
    <property type="molecule type" value="Genomic_DNA"/>
</dbReference>
<gene>
    <name evidence="2" type="ORF">I8752_36375</name>
</gene>
<evidence type="ECO:0000256" key="1">
    <source>
        <dbReference type="SAM" id="MobiDB-lite"/>
    </source>
</evidence>
<dbReference type="Proteomes" id="UP000662314">
    <property type="component" value="Unassembled WGS sequence"/>
</dbReference>
<dbReference type="AlphaFoldDB" id="A0A8J7IPP7"/>